<dbReference type="EMBL" id="DUZY01000005">
    <property type="protein sequence ID" value="DAD39520.1"/>
    <property type="molecule type" value="Genomic_DNA"/>
</dbReference>
<organism evidence="1 2">
    <name type="scientific">Nelumbo nucifera</name>
    <name type="common">Sacred lotus</name>
    <dbReference type="NCBI Taxonomy" id="4432"/>
    <lineage>
        <taxon>Eukaryota</taxon>
        <taxon>Viridiplantae</taxon>
        <taxon>Streptophyta</taxon>
        <taxon>Embryophyta</taxon>
        <taxon>Tracheophyta</taxon>
        <taxon>Spermatophyta</taxon>
        <taxon>Magnoliopsida</taxon>
        <taxon>Proteales</taxon>
        <taxon>Nelumbonaceae</taxon>
        <taxon>Nelumbo</taxon>
    </lineage>
</organism>
<name>A0A822Z4F7_NELNU</name>
<evidence type="ECO:0000313" key="2">
    <source>
        <dbReference type="Proteomes" id="UP000607653"/>
    </source>
</evidence>
<protein>
    <submittedName>
        <fullName evidence="1">Uncharacterized protein</fullName>
    </submittedName>
</protein>
<proteinExistence type="predicted"/>
<keyword evidence="2" id="KW-1185">Reference proteome</keyword>
<accession>A0A822Z4F7</accession>
<gene>
    <name evidence="1" type="ORF">HUJ06_013843</name>
</gene>
<dbReference type="AlphaFoldDB" id="A0A822Z4F7"/>
<evidence type="ECO:0000313" key="1">
    <source>
        <dbReference type="EMBL" id="DAD39520.1"/>
    </source>
</evidence>
<comment type="caution">
    <text evidence="1">The sequence shown here is derived from an EMBL/GenBank/DDBJ whole genome shotgun (WGS) entry which is preliminary data.</text>
</comment>
<dbReference type="Proteomes" id="UP000607653">
    <property type="component" value="Unassembled WGS sequence"/>
</dbReference>
<reference evidence="1 2" key="1">
    <citation type="journal article" date="2020" name="Mol. Biol. Evol.">
        <title>Distinct Expression and Methylation Patterns for Genes with Different Fates following a Single Whole-Genome Duplication in Flowering Plants.</title>
        <authorList>
            <person name="Shi T."/>
            <person name="Rahmani R.S."/>
            <person name="Gugger P.F."/>
            <person name="Wang M."/>
            <person name="Li H."/>
            <person name="Zhang Y."/>
            <person name="Li Z."/>
            <person name="Wang Q."/>
            <person name="Van de Peer Y."/>
            <person name="Marchal K."/>
            <person name="Chen J."/>
        </authorList>
    </citation>
    <scope>NUCLEOTIDE SEQUENCE [LARGE SCALE GENOMIC DNA]</scope>
    <source>
        <tissue evidence="1">Leaf</tissue>
    </source>
</reference>
<sequence length="150" mass="17004">MMVWAEALHEIPNALTMEVFGELFMVSFMVEEPVSLIAKPSRGIQWVAAESEEAEETGASKMDDAKFVQGRVEKETERETTQADVFWRGRSRQRRRRRHRRLISEETCSVFALENGVSAVVGLGTRERRGRWWGPSVNGPASLLCFGAFV</sequence>